<protein>
    <submittedName>
        <fullName evidence="1">Type VII secretion protein</fullName>
    </submittedName>
</protein>
<sequence>MANVHVDYGALQNAASRLTGGQHEMESQLAQLKSLIDSLVSSGFITDQASGKFQQSYDQWNTGTRNAIAGLEGMSAFLNKAVTEHQQLDSVLSQSTGG</sequence>
<dbReference type="InterPro" id="IPR036689">
    <property type="entry name" value="ESAT-6-like_sf"/>
</dbReference>
<dbReference type="InterPro" id="IPR010310">
    <property type="entry name" value="T7SS_ESAT-6-like"/>
</dbReference>
<dbReference type="Pfam" id="PF06013">
    <property type="entry name" value="WXG100"/>
    <property type="match status" value="1"/>
</dbReference>
<gene>
    <name evidence="1" type="ORF">FrCorBMG51_05225</name>
</gene>
<dbReference type="EMBL" id="JWIO01000005">
    <property type="protein sequence ID" value="KLL12401.1"/>
    <property type="molecule type" value="Genomic_DNA"/>
</dbReference>
<dbReference type="RefSeq" id="WP_013874299.1">
    <property type="nucleotide sequence ID" value="NZ_JWIO01000005.1"/>
</dbReference>
<reference evidence="1 2" key="1">
    <citation type="submission" date="2014-12" db="EMBL/GenBank/DDBJ databases">
        <title>Frankia sp. BMG5.1 draft genome.</title>
        <authorList>
            <person name="Gtari M."/>
            <person name="Ghodhbane-Gtari F."/>
            <person name="Nouioui I."/>
            <person name="Ktari A."/>
            <person name="Hezbri K."/>
            <person name="Mimouni W."/>
            <person name="Sbissi I."/>
            <person name="Ayari A."/>
            <person name="Yamanaka T."/>
            <person name="Normand P."/>
            <person name="Tisa L.S."/>
            <person name="Boudabous A."/>
        </authorList>
    </citation>
    <scope>NUCLEOTIDE SEQUENCE [LARGE SCALE GENOMIC DNA]</scope>
    <source>
        <strain evidence="1 2">BMG5.1</strain>
    </source>
</reference>
<dbReference type="Proteomes" id="UP000035425">
    <property type="component" value="Unassembled WGS sequence"/>
</dbReference>
<name>A0ABR5F6Q0_9ACTN</name>
<accession>A0ABR5F6Q0</accession>
<comment type="caution">
    <text evidence="1">The sequence shown here is derived from an EMBL/GenBank/DDBJ whole genome shotgun (WGS) entry which is preliminary data.</text>
</comment>
<dbReference type="SUPFAM" id="SSF140453">
    <property type="entry name" value="EsxAB dimer-like"/>
    <property type="match status" value="1"/>
</dbReference>
<evidence type="ECO:0000313" key="1">
    <source>
        <dbReference type="EMBL" id="KLL12401.1"/>
    </source>
</evidence>
<keyword evidence="2" id="KW-1185">Reference proteome</keyword>
<evidence type="ECO:0000313" key="2">
    <source>
        <dbReference type="Proteomes" id="UP000035425"/>
    </source>
</evidence>
<proteinExistence type="predicted"/>
<dbReference type="Gene3D" id="1.10.287.1060">
    <property type="entry name" value="ESAT-6-like"/>
    <property type="match status" value="1"/>
</dbReference>
<organism evidence="1 2">
    <name type="scientific">Protofrankia coriariae</name>
    <dbReference type="NCBI Taxonomy" id="1562887"/>
    <lineage>
        <taxon>Bacteria</taxon>
        <taxon>Bacillati</taxon>
        <taxon>Actinomycetota</taxon>
        <taxon>Actinomycetes</taxon>
        <taxon>Frankiales</taxon>
        <taxon>Frankiaceae</taxon>
        <taxon>Protofrankia</taxon>
    </lineage>
</organism>